<sequence length="148" mass="16642">MKEKRDPSFGLFARFDSSDTAFLGTDHSGQRGKGTVSPRLKTNQGLQSLFFIFVKEEILAQGGIRSWDVDLKCCDLDQQLQLFISRHSAHFSSEVRGCIGKSTRSHHNDTDAVQDADLNPDEEIGNNPVFPSNTADPHQKIRVRESFY</sequence>
<dbReference type="AlphaFoldDB" id="A0A6A4T6P2"/>
<evidence type="ECO:0000313" key="2">
    <source>
        <dbReference type="EMBL" id="KAF0040539.1"/>
    </source>
</evidence>
<dbReference type="GO" id="GO:0045202">
    <property type="term" value="C:synapse"/>
    <property type="evidence" value="ECO:0007669"/>
    <property type="project" value="TreeGrafter"/>
</dbReference>
<protein>
    <recommendedName>
        <fullName evidence="1">Microtubule-associated protein 1B/S N-terminal domain-containing protein</fullName>
    </recommendedName>
</protein>
<proteinExistence type="predicted"/>
<dbReference type="Pfam" id="PF23415">
    <property type="entry name" value="MAPB1_N"/>
    <property type="match status" value="1"/>
</dbReference>
<dbReference type="GO" id="GO:0005875">
    <property type="term" value="C:microtubule associated complex"/>
    <property type="evidence" value="ECO:0007669"/>
    <property type="project" value="TreeGrafter"/>
</dbReference>
<evidence type="ECO:0000259" key="1">
    <source>
        <dbReference type="Pfam" id="PF23415"/>
    </source>
</evidence>
<dbReference type="GO" id="GO:0000226">
    <property type="term" value="P:microtubule cytoskeleton organization"/>
    <property type="evidence" value="ECO:0007669"/>
    <property type="project" value="InterPro"/>
</dbReference>
<dbReference type="GO" id="GO:0043025">
    <property type="term" value="C:neuronal cell body"/>
    <property type="evidence" value="ECO:0007669"/>
    <property type="project" value="TreeGrafter"/>
</dbReference>
<dbReference type="PANTHER" id="PTHR13843:SF6">
    <property type="entry name" value="MICROTUBULE-ASSOCIATED PROTEIN 1A"/>
    <property type="match status" value="1"/>
</dbReference>
<dbReference type="InterPro" id="IPR026074">
    <property type="entry name" value="MAP1"/>
</dbReference>
<accession>A0A6A4T6P2</accession>
<dbReference type="Proteomes" id="UP000438429">
    <property type="component" value="Unassembled WGS sequence"/>
</dbReference>
<dbReference type="GO" id="GO:0007409">
    <property type="term" value="P:axonogenesis"/>
    <property type="evidence" value="ECO:0007669"/>
    <property type="project" value="TreeGrafter"/>
</dbReference>
<dbReference type="EMBL" id="VEVO01000006">
    <property type="protein sequence ID" value="KAF0040539.1"/>
    <property type="molecule type" value="Genomic_DNA"/>
</dbReference>
<dbReference type="GO" id="GO:0016358">
    <property type="term" value="P:dendrite development"/>
    <property type="evidence" value="ECO:0007669"/>
    <property type="project" value="TreeGrafter"/>
</dbReference>
<name>A0A6A4T6P2_SCOMX</name>
<comment type="caution">
    <text evidence="2">The sequence shown here is derived from an EMBL/GenBank/DDBJ whole genome shotgun (WGS) entry which is preliminary data.</text>
</comment>
<evidence type="ECO:0000313" key="3">
    <source>
        <dbReference type="Proteomes" id="UP000438429"/>
    </source>
</evidence>
<dbReference type="GO" id="GO:0008017">
    <property type="term" value="F:microtubule binding"/>
    <property type="evidence" value="ECO:0007669"/>
    <property type="project" value="InterPro"/>
</dbReference>
<dbReference type="GO" id="GO:0005829">
    <property type="term" value="C:cytosol"/>
    <property type="evidence" value="ECO:0007669"/>
    <property type="project" value="TreeGrafter"/>
</dbReference>
<reference evidence="2 3" key="1">
    <citation type="submission" date="2019-06" db="EMBL/GenBank/DDBJ databases">
        <title>Draft genomes of female and male turbot (Scophthalmus maximus).</title>
        <authorList>
            <person name="Xu H."/>
            <person name="Xu X.-W."/>
            <person name="Shao C."/>
            <person name="Chen S."/>
        </authorList>
    </citation>
    <scope>NUCLEOTIDE SEQUENCE [LARGE SCALE GENOMIC DNA]</scope>
    <source>
        <strain evidence="2">Ysfricsl-2016a</strain>
        <tissue evidence="2">Blood</tissue>
    </source>
</reference>
<dbReference type="PANTHER" id="PTHR13843">
    <property type="entry name" value="MICROTUBULE-ASSOCIATED PROTEIN"/>
    <property type="match status" value="1"/>
</dbReference>
<dbReference type="GO" id="GO:0031114">
    <property type="term" value="P:regulation of microtubule depolymerization"/>
    <property type="evidence" value="ECO:0007669"/>
    <property type="project" value="TreeGrafter"/>
</dbReference>
<organism evidence="2 3">
    <name type="scientific">Scophthalmus maximus</name>
    <name type="common">Turbot</name>
    <name type="synonym">Psetta maxima</name>
    <dbReference type="NCBI Taxonomy" id="52904"/>
    <lineage>
        <taxon>Eukaryota</taxon>
        <taxon>Metazoa</taxon>
        <taxon>Chordata</taxon>
        <taxon>Craniata</taxon>
        <taxon>Vertebrata</taxon>
        <taxon>Euteleostomi</taxon>
        <taxon>Actinopterygii</taxon>
        <taxon>Neopterygii</taxon>
        <taxon>Teleostei</taxon>
        <taxon>Neoteleostei</taxon>
        <taxon>Acanthomorphata</taxon>
        <taxon>Carangaria</taxon>
        <taxon>Pleuronectiformes</taxon>
        <taxon>Pleuronectoidei</taxon>
        <taxon>Scophthalmidae</taxon>
        <taxon>Scophthalmus</taxon>
    </lineage>
</organism>
<gene>
    <name evidence="2" type="ORF">F2P81_006437</name>
</gene>
<dbReference type="GO" id="GO:0003779">
    <property type="term" value="F:actin binding"/>
    <property type="evidence" value="ECO:0007669"/>
    <property type="project" value="TreeGrafter"/>
</dbReference>
<dbReference type="GO" id="GO:0005874">
    <property type="term" value="C:microtubule"/>
    <property type="evidence" value="ECO:0007669"/>
    <property type="project" value="InterPro"/>
</dbReference>
<dbReference type="InterPro" id="IPR056617">
    <property type="entry name" value="MAP1B/S_N"/>
</dbReference>
<dbReference type="GO" id="GO:0030425">
    <property type="term" value="C:dendrite"/>
    <property type="evidence" value="ECO:0007669"/>
    <property type="project" value="TreeGrafter"/>
</dbReference>
<feature type="domain" description="Microtubule-associated protein 1B/S N-terminal" evidence="1">
    <location>
        <begin position="61"/>
        <end position="98"/>
    </location>
</feature>